<dbReference type="InterPro" id="IPR000757">
    <property type="entry name" value="Beta-glucanase-like"/>
</dbReference>
<evidence type="ECO:0000256" key="2">
    <source>
        <dbReference type="SAM" id="Phobius"/>
    </source>
</evidence>
<feature type="transmembrane region" description="Helical" evidence="2">
    <location>
        <begin position="1389"/>
        <end position="1411"/>
    </location>
</feature>
<dbReference type="PANTHER" id="PTHR38121">
    <property type="entry name" value="GH16 DOMAIN-CONTAINING PROTEIN"/>
    <property type="match status" value="1"/>
</dbReference>
<feature type="transmembrane region" description="Helical" evidence="2">
    <location>
        <begin position="402"/>
        <end position="422"/>
    </location>
</feature>
<dbReference type="OrthoDB" id="25131at2759"/>
<feature type="transmembrane region" description="Helical" evidence="2">
    <location>
        <begin position="1432"/>
        <end position="1453"/>
    </location>
</feature>
<dbReference type="PANTHER" id="PTHR38121:SF2">
    <property type="entry name" value="ACYLTRANSFERASE 3 DOMAIN-CONTAINING PROTEIN"/>
    <property type="match status" value="1"/>
</dbReference>
<gene>
    <name evidence="4" type="ORF">AC579_3256</name>
</gene>
<feature type="transmembrane region" description="Helical" evidence="2">
    <location>
        <begin position="609"/>
        <end position="629"/>
    </location>
</feature>
<feature type="transmembrane region" description="Helical" evidence="2">
    <location>
        <begin position="482"/>
        <end position="502"/>
    </location>
</feature>
<feature type="transmembrane region" description="Helical" evidence="2">
    <location>
        <begin position="1712"/>
        <end position="1738"/>
    </location>
</feature>
<feature type="transmembrane region" description="Helical" evidence="2">
    <location>
        <begin position="237"/>
        <end position="256"/>
    </location>
</feature>
<keyword evidence="2" id="KW-0812">Transmembrane</keyword>
<feature type="transmembrane region" description="Helical" evidence="2">
    <location>
        <begin position="434"/>
        <end position="462"/>
    </location>
</feature>
<protein>
    <recommendedName>
        <fullName evidence="3">GH16 domain-containing protein</fullName>
    </recommendedName>
</protein>
<accession>A0A139HZM1</accession>
<feature type="domain" description="GH16" evidence="3">
    <location>
        <begin position="799"/>
        <end position="948"/>
    </location>
</feature>
<dbReference type="SUPFAM" id="SSF49899">
    <property type="entry name" value="Concanavalin A-like lectins/glucanases"/>
    <property type="match status" value="1"/>
</dbReference>
<feature type="region of interest" description="Disordered" evidence="1">
    <location>
        <begin position="192"/>
        <end position="220"/>
    </location>
</feature>
<feature type="transmembrane region" description="Helical" evidence="2">
    <location>
        <begin position="328"/>
        <end position="350"/>
    </location>
</feature>
<dbReference type="GO" id="GO:0004553">
    <property type="term" value="F:hydrolase activity, hydrolyzing O-glycosyl compounds"/>
    <property type="evidence" value="ECO:0007669"/>
    <property type="project" value="InterPro"/>
</dbReference>
<keyword evidence="2" id="KW-1133">Transmembrane helix</keyword>
<reference evidence="4 5" key="1">
    <citation type="submission" date="2015-07" db="EMBL/GenBank/DDBJ databases">
        <title>Comparative genomics of the Sigatoka disease complex on banana suggests a link between parallel evolutionary changes in Pseudocercospora fijiensis and Pseudocercospora eumusae and increased virulence on the banana host.</title>
        <authorList>
            <person name="Chang T.-C."/>
            <person name="Salvucci A."/>
            <person name="Crous P.W."/>
            <person name="Stergiopoulos I."/>
        </authorList>
    </citation>
    <scope>NUCLEOTIDE SEQUENCE [LARGE SCALE GENOMIC DNA]</scope>
    <source>
        <strain evidence="4 5">CBS 116634</strain>
    </source>
</reference>
<feature type="transmembrane region" description="Helical" evidence="2">
    <location>
        <begin position="290"/>
        <end position="308"/>
    </location>
</feature>
<dbReference type="Proteomes" id="UP000073492">
    <property type="component" value="Unassembled WGS sequence"/>
</dbReference>
<evidence type="ECO:0000256" key="1">
    <source>
        <dbReference type="SAM" id="MobiDB-lite"/>
    </source>
</evidence>
<feature type="compositionally biased region" description="Low complexity" evidence="1">
    <location>
        <begin position="1239"/>
        <end position="1250"/>
    </location>
</feature>
<evidence type="ECO:0000313" key="4">
    <source>
        <dbReference type="EMBL" id="KXT07924.1"/>
    </source>
</evidence>
<dbReference type="InterPro" id="IPR013320">
    <property type="entry name" value="ConA-like_dom_sf"/>
</dbReference>
<feature type="transmembrane region" description="Helical" evidence="2">
    <location>
        <begin position="1344"/>
        <end position="1369"/>
    </location>
</feature>
<dbReference type="CDD" id="cd00413">
    <property type="entry name" value="Glyco_hydrolase_16"/>
    <property type="match status" value="1"/>
</dbReference>
<feature type="compositionally biased region" description="Basic and acidic residues" evidence="1">
    <location>
        <begin position="1255"/>
        <end position="1274"/>
    </location>
</feature>
<comment type="caution">
    <text evidence="4">The sequence shown here is derived from an EMBL/GenBank/DDBJ whole genome shotgun (WGS) entry which is preliminary data.</text>
</comment>
<evidence type="ECO:0000259" key="3">
    <source>
        <dbReference type="Pfam" id="PF00722"/>
    </source>
</evidence>
<feature type="transmembrane region" description="Helical" evidence="2">
    <location>
        <begin position="641"/>
        <end position="661"/>
    </location>
</feature>
<organism evidence="4 5">
    <name type="scientific">Pseudocercospora musae</name>
    <dbReference type="NCBI Taxonomy" id="113226"/>
    <lineage>
        <taxon>Eukaryota</taxon>
        <taxon>Fungi</taxon>
        <taxon>Dikarya</taxon>
        <taxon>Ascomycota</taxon>
        <taxon>Pezizomycotina</taxon>
        <taxon>Dothideomycetes</taxon>
        <taxon>Dothideomycetidae</taxon>
        <taxon>Mycosphaerellales</taxon>
        <taxon>Mycosphaerellaceae</taxon>
        <taxon>Pseudocercospora</taxon>
    </lineage>
</organism>
<feature type="transmembrane region" description="Helical" evidence="2">
    <location>
        <begin position="542"/>
        <end position="562"/>
    </location>
</feature>
<feature type="region of interest" description="Disordered" evidence="1">
    <location>
        <begin position="1154"/>
        <end position="1274"/>
    </location>
</feature>
<keyword evidence="2" id="KW-0472">Membrane</keyword>
<feature type="transmembrane region" description="Helical" evidence="2">
    <location>
        <begin position="1687"/>
        <end position="1706"/>
    </location>
</feature>
<sequence length="1792" mass="202659">MPPSQRHYMDCFIDGAGRQRVSHSKFAECVPLPTSIANGNRPRMAYRWYPSQSAPRFEIYAVNLYQLRGRHAQSSQTLGRETSNVTRRFLRSTAGPFAARIPALWQLAVDDPEVYSIGHEQCAYVLRHGITPCIAVQLHSQVLQLQQQRVVVPEGLSNCCRLIDAFLQRSLRHFVTRQLQGARPVIMPGILTGRPERAEDNEENRDDARELKHSQSRTSVATTMKDMTTPTRTNQQLYLTGLRGVLVIESFLWTYFATFLPTLTSKDTPGPEYQDILREIFSVPLWNYSFIYNFFIILSMRTIAVSFLANPTGQTYAAAVIRRIVRMVIMLCVASGMATLIFSQIGVQFIDDFKSALPNRSIQTPTIVYDGGAAINSLFDLFWIQRNFYAQAANSFWPTATLWVPSVMYFQSFTVYFLMVILPFTRPRWHISGLFLFGFGSFWMAYWGWYSATGLIFASVANNTALKRDLKRGLKIRDDWHIPYWAIAPFFAGIGIALKYAFIVRPQYMNAELVLHPYLDLLQGYNKSTYIDQGPYARFDDWLIIVAILTVVELFEVLQFALSFKPLVWLGERSFSIFTAQCILFWTGGIKLWLVLYDQQGLSKASANGVVFIVCLLGVAVFSELFYTLVDLPSKWAAKEAYLWLSLDAALSVFYQSRLVVSFQPGSDPTTIVTCLWSLNMLFLVALLFLLRIAAGAGRNATGSSQCSCGFRDPQNGELYTESMIMYFNETTSVDQHFLRLMDYSHKNQKGWNTVFRQGASPSNVRFGNNGSLPWQDAADGTAPRLEMILGARRFDHLSNGAELQSIRRDIMYGSFRAEMRSPSYLQQGSAMSMFLQYNETQTATIDMCNMDMPMNARVLQLINGEAPSYSLATNYSLIEKGDPPRIPAHSPYSFMELRIDWTNDTLDFWINGNRTRRATKKDRALPSVPQTLYFSHWSTGDRNYMQGPPANASVAQMQWVRAFFNTSLMTKADHQRYDQRCDAITACSVDDMTLRESTEYQSAAVVKWKAPTPHQHIRDVAGYIAAAFSVFGVVSIINALIRRGPWWRIKKTLKALPGSKRHSTQALRKSLRESIGADLANATYPGTLLGHPYESMTGPESGSDTPAPGYTSRSGYLSPYHDASGSQTPLPAYESGRHSPYQSMHAFLAPMRSLRGGSGRSTPGHARSASAPQPHRQASLGVDVLPPPMEHPIGYGPDNPNLEEETDEGTRTSIARNQAYLDLSGTGRNPGDEIRSVSGARSASPLRASSRSRKSYESRSSSEREHKHRSFMDLEDRSMEKKVSFINDKRPIVAVPENPQDYGAKAQMLDKSNVPDAMAGAATAIPAKEQLPHGQGPQQRIDYLAGLVALCCIMVTLRHFSLTFWPYVTTSDGYVMHFKADLVLSYILGPYILTPLWIGPFFVTSCRFLAQRYLKTGKLNDIANKMLLRAPRMLIPVFVFMTLEYFLISLGLTSRLEWLPSVSYSTWPYVTPQPNFGVFLNEAVEIAYITPNAAPEVINHYCVGVLWTIPVQLQFSFVTLLATVLIKDVKTSWKRFSFYTFTIICGWYGRSWSACHWLGLMLADLDITYDWKKWIYARWWRHYGIITIALIITLATPLALLFNSAVLFWSFMSWENAIHPNPTTGRPIYQSLPSIWWAYPEYYEPNLAVLTFSLGLQLIVELSTWTQKALSIKIVTFFHPHIMTIYLMHGFVFWSVGASVAVWLSGLSLPYWAILIITALFSYATILFFTVIMTPLIEFATKGSTKNIWRWATEEPVPHRRTTAPFAKEIVLGRMQDVEEEEKANAQAQTA</sequence>
<evidence type="ECO:0000313" key="5">
    <source>
        <dbReference type="Proteomes" id="UP000073492"/>
    </source>
</evidence>
<keyword evidence="5" id="KW-1185">Reference proteome</keyword>
<dbReference type="GO" id="GO:0005975">
    <property type="term" value="P:carbohydrate metabolic process"/>
    <property type="evidence" value="ECO:0007669"/>
    <property type="project" value="InterPro"/>
</dbReference>
<feature type="transmembrane region" description="Helical" evidence="2">
    <location>
        <begin position="1584"/>
        <end position="1613"/>
    </location>
</feature>
<dbReference type="Pfam" id="PF00722">
    <property type="entry name" value="Glyco_hydro_16"/>
    <property type="match status" value="1"/>
</dbReference>
<feature type="transmembrane region" description="Helical" evidence="2">
    <location>
        <begin position="1506"/>
        <end position="1527"/>
    </location>
</feature>
<dbReference type="EMBL" id="LFZO01000514">
    <property type="protein sequence ID" value="KXT07924.1"/>
    <property type="molecule type" value="Genomic_DNA"/>
</dbReference>
<feature type="transmembrane region" description="Helical" evidence="2">
    <location>
        <begin position="673"/>
        <end position="695"/>
    </location>
</feature>
<dbReference type="Gene3D" id="2.60.120.200">
    <property type="match status" value="1"/>
</dbReference>
<feature type="transmembrane region" description="Helical" evidence="2">
    <location>
        <begin position="574"/>
        <end position="597"/>
    </location>
</feature>
<proteinExistence type="predicted"/>
<feature type="region of interest" description="Disordered" evidence="1">
    <location>
        <begin position="1091"/>
        <end position="1139"/>
    </location>
</feature>
<name>A0A139HZM1_9PEZI</name>
<feature type="transmembrane region" description="Helical" evidence="2">
    <location>
        <begin position="1021"/>
        <end position="1042"/>
    </location>
</feature>
<dbReference type="STRING" id="113226.A0A139HZM1"/>